<comment type="caution">
    <text evidence="1">The sequence shown here is derived from an EMBL/GenBank/DDBJ whole genome shotgun (WGS) entry which is preliminary data.</text>
</comment>
<organism evidence="1 2">
    <name type="scientific">Goodea atripinnis</name>
    <dbReference type="NCBI Taxonomy" id="208336"/>
    <lineage>
        <taxon>Eukaryota</taxon>
        <taxon>Metazoa</taxon>
        <taxon>Chordata</taxon>
        <taxon>Craniata</taxon>
        <taxon>Vertebrata</taxon>
        <taxon>Euteleostomi</taxon>
        <taxon>Actinopterygii</taxon>
        <taxon>Neopterygii</taxon>
        <taxon>Teleostei</taxon>
        <taxon>Neoteleostei</taxon>
        <taxon>Acanthomorphata</taxon>
        <taxon>Ovalentaria</taxon>
        <taxon>Atherinomorphae</taxon>
        <taxon>Cyprinodontiformes</taxon>
        <taxon>Goodeidae</taxon>
        <taxon>Goodea</taxon>
    </lineage>
</organism>
<dbReference type="EMBL" id="JAHRIO010053063">
    <property type="protein sequence ID" value="MEQ2176216.1"/>
    <property type="molecule type" value="Genomic_DNA"/>
</dbReference>
<keyword evidence="2" id="KW-1185">Reference proteome</keyword>
<sequence>LRRCTRHYKGDKLIRLIVLHKSSTMFIDFDNTAVFWFLPGEQGSCAGVWSSSQMAREAGETFLHNDCQLGSGTGCAKPIFSNALVITCIFKSQLVDEQDPTALHLHPSEIPDGLAILQPEQHWKRLPRTVAHKPGGIPPREGH</sequence>
<gene>
    <name evidence="1" type="ORF">GOODEAATRI_025795</name>
</gene>
<protein>
    <submittedName>
        <fullName evidence="1">Uncharacterized protein</fullName>
    </submittedName>
</protein>
<proteinExistence type="predicted"/>
<reference evidence="1 2" key="1">
    <citation type="submission" date="2021-06" db="EMBL/GenBank/DDBJ databases">
        <authorList>
            <person name="Palmer J.M."/>
        </authorList>
    </citation>
    <scope>NUCLEOTIDE SEQUENCE [LARGE SCALE GENOMIC DNA]</scope>
    <source>
        <strain evidence="1 2">GA_2019</strain>
        <tissue evidence="1">Muscle</tissue>
    </source>
</reference>
<dbReference type="Proteomes" id="UP001476798">
    <property type="component" value="Unassembled WGS sequence"/>
</dbReference>
<evidence type="ECO:0000313" key="1">
    <source>
        <dbReference type="EMBL" id="MEQ2176216.1"/>
    </source>
</evidence>
<feature type="non-terminal residue" evidence="1">
    <location>
        <position position="1"/>
    </location>
</feature>
<accession>A0ABV0NZ49</accession>
<evidence type="ECO:0000313" key="2">
    <source>
        <dbReference type="Proteomes" id="UP001476798"/>
    </source>
</evidence>
<name>A0ABV0NZ49_9TELE</name>